<accession>A0ABY9WSZ0</accession>
<gene>
    <name evidence="1" type="ORF">F0U60_24350</name>
</gene>
<dbReference type="Proteomes" id="UP001611383">
    <property type="component" value="Chromosome"/>
</dbReference>
<protein>
    <submittedName>
        <fullName evidence="1">Uncharacterized protein</fullName>
    </submittedName>
</protein>
<reference evidence="1 2" key="1">
    <citation type="submission" date="2019-08" db="EMBL/GenBank/DDBJ databases">
        <title>Archangium and Cystobacter genomes.</title>
        <authorList>
            <person name="Chen I.-C.K."/>
            <person name="Wielgoss S."/>
        </authorList>
    </citation>
    <scope>NUCLEOTIDE SEQUENCE [LARGE SCALE GENOMIC DNA]</scope>
    <source>
        <strain evidence="1 2">Cbm 6</strain>
    </source>
</reference>
<dbReference type="EMBL" id="CP043494">
    <property type="protein sequence ID" value="WNG46907.1"/>
    <property type="molecule type" value="Genomic_DNA"/>
</dbReference>
<organism evidence="1 2">
    <name type="scientific">Archangium minus</name>
    <dbReference type="NCBI Taxonomy" id="83450"/>
    <lineage>
        <taxon>Bacteria</taxon>
        <taxon>Pseudomonadati</taxon>
        <taxon>Myxococcota</taxon>
        <taxon>Myxococcia</taxon>
        <taxon>Myxococcales</taxon>
        <taxon>Cystobacterineae</taxon>
        <taxon>Archangiaceae</taxon>
        <taxon>Archangium</taxon>
    </lineage>
</organism>
<name>A0ABY9WSZ0_9BACT</name>
<keyword evidence="2" id="KW-1185">Reference proteome</keyword>
<sequence length="369" mass="41894">MDLAIKAAPSYAPARLVSACWFMQEGRWDLVREDLSVSTIKDTPEGRLLLELAERQPRAPDWRHAFFDAWTALGRPDFRKSTLLPVPLEWNHLISTGFTRSPDDESWRFPLAVLHLGSLEQDQQWALEQVRVSPSVPLLMALREQLYSFEEQAPLRRFLLSTVEERLGQLAGPSPRTLQLALASFLAGGPPSAPLTRQDLETLEKLVALPEWKQPPSEQFFLEMRALVSMMYAPGHHALAMATLAQGASLGSSLLRRARVSKAHLSEDEQRWMGRLFWEVGARLLDQHSRLEWETGLRLQMFGSELTQHVPSREQCIALWVELGKWEEAVKQAAYYRWPLAPLVEESCAPRARDELAWMQAFAGKGALP</sequence>
<evidence type="ECO:0000313" key="2">
    <source>
        <dbReference type="Proteomes" id="UP001611383"/>
    </source>
</evidence>
<dbReference type="RefSeq" id="WP_395823769.1">
    <property type="nucleotide sequence ID" value="NZ_CP043494.1"/>
</dbReference>
<proteinExistence type="predicted"/>
<evidence type="ECO:0000313" key="1">
    <source>
        <dbReference type="EMBL" id="WNG46907.1"/>
    </source>
</evidence>